<evidence type="ECO:0000313" key="3">
    <source>
        <dbReference type="Proteomes" id="UP000321638"/>
    </source>
</evidence>
<dbReference type="Pfam" id="PF05136">
    <property type="entry name" value="Phage_portal_2"/>
    <property type="match status" value="1"/>
</dbReference>
<dbReference type="Proteomes" id="UP000321638">
    <property type="component" value="Unassembled WGS sequence"/>
</dbReference>
<protein>
    <submittedName>
        <fullName evidence="2">Phage portal protein</fullName>
    </submittedName>
</protein>
<keyword evidence="3" id="KW-1185">Reference proteome</keyword>
<dbReference type="OrthoDB" id="9770450at2"/>
<name>A0A5C8P971_9HYPH</name>
<comment type="caution">
    <text evidence="2">The sequence shown here is derived from an EMBL/GenBank/DDBJ whole genome shotgun (WGS) entry which is preliminary data.</text>
</comment>
<dbReference type="GO" id="GO:0005198">
    <property type="term" value="F:structural molecule activity"/>
    <property type="evidence" value="ECO:0007669"/>
    <property type="project" value="InterPro"/>
</dbReference>
<dbReference type="GO" id="GO:0019068">
    <property type="term" value="P:virion assembly"/>
    <property type="evidence" value="ECO:0007669"/>
    <property type="project" value="InterPro"/>
</dbReference>
<dbReference type="NCBIfam" id="TIGR01539">
    <property type="entry name" value="portal_lambda"/>
    <property type="match status" value="1"/>
</dbReference>
<evidence type="ECO:0000313" key="2">
    <source>
        <dbReference type="EMBL" id="TXL70110.1"/>
    </source>
</evidence>
<feature type="region of interest" description="Disordered" evidence="1">
    <location>
        <begin position="478"/>
        <end position="505"/>
    </location>
</feature>
<dbReference type="EMBL" id="VDUZ01000065">
    <property type="protein sequence ID" value="TXL70110.1"/>
    <property type="molecule type" value="Genomic_DNA"/>
</dbReference>
<accession>A0A5C8P971</accession>
<dbReference type="AlphaFoldDB" id="A0A5C8P971"/>
<dbReference type="InterPro" id="IPR006429">
    <property type="entry name" value="Phage_lambda_portal"/>
</dbReference>
<organism evidence="2 3">
    <name type="scientific">Vineibacter terrae</name>
    <dbReference type="NCBI Taxonomy" id="2586908"/>
    <lineage>
        <taxon>Bacteria</taxon>
        <taxon>Pseudomonadati</taxon>
        <taxon>Pseudomonadota</taxon>
        <taxon>Alphaproteobacteria</taxon>
        <taxon>Hyphomicrobiales</taxon>
        <taxon>Vineibacter</taxon>
    </lineage>
</organism>
<reference evidence="2 3" key="1">
    <citation type="submission" date="2019-06" db="EMBL/GenBank/DDBJ databases">
        <title>New taxonomy in bacterial strain CC-CFT640, isolated from vineyard.</title>
        <authorList>
            <person name="Lin S.-Y."/>
            <person name="Tsai C.-F."/>
            <person name="Young C.-C."/>
        </authorList>
    </citation>
    <scope>NUCLEOTIDE SEQUENCE [LARGE SCALE GENOMIC DNA]</scope>
    <source>
        <strain evidence="2 3">CC-CFT640</strain>
    </source>
</reference>
<proteinExistence type="predicted"/>
<dbReference type="RefSeq" id="WP_147851834.1">
    <property type="nucleotide sequence ID" value="NZ_VDUZ01000065.1"/>
</dbReference>
<gene>
    <name evidence="2" type="ORF">FHP25_35910</name>
</gene>
<sequence>MTDAEVTPTLLDRAIGWLSPRAGAERMYWRSAIAATRGYQAAKVGRRTAGWTATGGSANAEIGAGAQTMRNRFRAMVRDNPWAAVAVAKRTAATVGTGIVPRAATDDKATRQRYADEWSWFVENSDPEGRLDFYGQQNLAARTVFEAGEALIRFLPRPSSWNLRVPLQLQVLEPDWLDSSKTQRLEDGGAIIQGVQYDRAGRRTGYWLFDEHPGETVPISVRGRFQSRFVPASEVLHIFKSLRPHQARGVGMFAPVAMRLHDLDDFSDAERVRKKLAACFAAFVKRPPQVASPLSTPTTDPKGRRIEKLSPGLIQYLNQGEEVTFGTPPSADGYIDYMRMELHAVAAGCGMTYEGLTGDLSQVNYSSLRSGKLDFWDLLDEDQWLMMIPQGCRPVWRRVDNLLTAMGERRQAGMLAIWAPPKRRLVDPQKEIAAERDAIRSGLKTLRMAIAETGEDADELFEEMSETNTLLDKLGIVLDSDPRRTRPATTAAPQDAGTEPATAKE</sequence>
<evidence type="ECO:0000256" key="1">
    <source>
        <dbReference type="SAM" id="MobiDB-lite"/>
    </source>
</evidence>